<keyword evidence="6" id="KW-0802">TPR repeat</keyword>
<dbReference type="PANTHER" id="PTHR23327:SF42">
    <property type="entry name" value="LON PEPTIDASE N-TERMINAL DOMAIN AND RING FINGER PROTEIN C14F5.10C"/>
    <property type="match status" value="1"/>
</dbReference>
<evidence type="ECO:0000256" key="4">
    <source>
        <dbReference type="ARBA" id="ARBA00022833"/>
    </source>
</evidence>
<dbReference type="AlphaFoldDB" id="A0A834GQT8"/>
<dbReference type="InterPro" id="IPR003111">
    <property type="entry name" value="Lon_prtase_N"/>
</dbReference>
<dbReference type="EMBL" id="WJXA01000008">
    <property type="protein sequence ID" value="KAF7136651.1"/>
    <property type="molecule type" value="Genomic_DNA"/>
</dbReference>
<dbReference type="GO" id="GO:0004672">
    <property type="term" value="F:protein kinase activity"/>
    <property type="evidence" value="ECO:0007669"/>
    <property type="project" value="InterPro"/>
</dbReference>
<evidence type="ECO:0000313" key="12">
    <source>
        <dbReference type="Proteomes" id="UP000626092"/>
    </source>
</evidence>
<dbReference type="PROSITE" id="PS50005">
    <property type="entry name" value="TPR"/>
    <property type="match status" value="1"/>
</dbReference>
<keyword evidence="3 5" id="KW-0863">Zinc-finger</keyword>
<organism evidence="11 12">
    <name type="scientific">Rhododendron simsii</name>
    <name type="common">Sims's rhododendron</name>
    <dbReference type="NCBI Taxonomy" id="118357"/>
    <lineage>
        <taxon>Eukaryota</taxon>
        <taxon>Viridiplantae</taxon>
        <taxon>Streptophyta</taxon>
        <taxon>Embryophyta</taxon>
        <taxon>Tracheophyta</taxon>
        <taxon>Spermatophyta</taxon>
        <taxon>Magnoliopsida</taxon>
        <taxon>eudicotyledons</taxon>
        <taxon>Gunneridae</taxon>
        <taxon>Pentapetalae</taxon>
        <taxon>asterids</taxon>
        <taxon>Ericales</taxon>
        <taxon>Ericaceae</taxon>
        <taxon>Ericoideae</taxon>
        <taxon>Rhodoreae</taxon>
        <taxon>Rhododendron</taxon>
    </lineage>
</organism>
<evidence type="ECO:0000256" key="7">
    <source>
        <dbReference type="SAM" id="MobiDB-lite"/>
    </source>
</evidence>
<keyword evidence="8" id="KW-0472">Membrane</keyword>
<dbReference type="SMART" id="SM00464">
    <property type="entry name" value="LON"/>
    <property type="match status" value="1"/>
</dbReference>
<dbReference type="PROSITE" id="PS51787">
    <property type="entry name" value="LON_N"/>
    <property type="match status" value="1"/>
</dbReference>
<dbReference type="Pfam" id="PF12819">
    <property type="entry name" value="Malectin_like"/>
    <property type="match status" value="1"/>
</dbReference>
<dbReference type="SUPFAM" id="SSF56112">
    <property type="entry name" value="Protein kinase-like (PK-like)"/>
    <property type="match status" value="1"/>
</dbReference>
<dbReference type="InterPro" id="IPR011990">
    <property type="entry name" value="TPR-like_helical_dom_sf"/>
</dbReference>
<dbReference type="SMART" id="SM00184">
    <property type="entry name" value="RING"/>
    <property type="match status" value="1"/>
</dbReference>
<dbReference type="InterPro" id="IPR017907">
    <property type="entry name" value="Znf_RING_CS"/>
</dbReference>
<dbReference type="InterPro" id="IPR001245">
    <property type="entry name" value="Ser-Thr/Tyr_kinase_cat_dom"/>
</dbReference>
<dbReference type="InterPro" id="IPR011009">
    <property type="entry name" value="Kinase-like_dom_sf"/>
</dbReference>
<evidence type="ECO:0000313" key="11">
    <source>
        <dbReference type="EMBL" id="KAF7136651.1"/>
    </source>
</evidence>
<evidence type="ECO:0000259" key="10">
    <source>
        <dbReference type="PROSITE" id="PS51787"/>
    </source>
</evidence>
<dbReference type="Gene3D" id="1.10.510.10">
    <property type="entry name" value="Transferase(Phosphotransferase) domain 1"/>
    <property type="match status" value="1"/>
</dbReference>
<dbReference type="InterPro" id="IPR024788">
    <property type="entry name" value="Malectin-like_Carb-bd_dom"/>
</dbReference>
<feature type="repeat" description="TPR" evidence="6">
    <location>
        <begin position="42"/>
        <end position="75"/>
    </location>
</feature>
<dbReference type="Gene3D" id="2.60.120.430">
    <property type="entry name" value="Galactose-binding lectin"/>
    <property type="match status" value="1"/>
</dbReference>
<dbReference type="SUPFAM" id="SSF57850">
    <property type="entry name" value="RING/U-box"/>
    <property type="match status" value="1"/>
</dbReference>
<dbReference type="InterPro" id="IPR015947">
    <property type="entry name" value="PUA-like_sf"/>
</dbReference>
<dbReference type="SUPFAM" id="SSF88697">
    <property type="entry name" value="PUA domain-like"/>
    <property type="match status" value="1"/>
</dbReference>
<keyword evidence="12" id="KW-1185">Reference proteome</keyword>
<keyword evidence="2" id="KW-0479">Metal-binding</keyword>
<dbReference type="OrthoDB" id="4062651at2759"/>
<dbReference type="PROSITE" id="PS00518">
    <property type="entry name" value="ZF_RING_1"/>
    <property type="match status" value="1"/>
</dbReference>
<dbReference type="GO" id="GO:0008270">
    <property type="term" value="F:zinc ion binding"/>
    <property type="evidence" value="ECO:0007669"/>
    <property type="project" value="UniProtKB-KW"/>
</dbReference>
<dbReference type="Gene3D" id="2.30.130.40">
    <property type="entry name" value="LON domain-like"/>
    <property type="match status" value="1"/>
</dbReference>
<dbReference type="Pfam" id="PF07714">
    <property type="entry name" value="PK_Tyr_Ser-Thr"/>
    <property type="match status" value="1"/>
</dbReference>
<comment type="caution">
    <text evidence="11">The sequence shown here is derived from an EMBL/GenBank/DDBJ whole genome shotgun (WGS) entry which is preliminary data.</text>
</comment>
<feature type="domain" description="RING-type" evidence="9">
    <location>
        <begin position="194"/>
        <end position="232"/>
    </location>
</feature>
<accession>A0A834GQT8</accession>
<feature type="region of interest" description="Disordered" evidence="7">
    <location>
        <begin position="1055"/>
        <end position="1075"/>
    </location>
</feature>
<evidence type="ECO:0000256" key="3">
    <source>
        <dbReference type="ARBA" id="ARBA00022771"/>
    </source>
</evidence>
<dbReference type="SUPFAM" id="SSF48452">
    <property type="entry name" value="TPR-like"/>
    <property type="match status" value="1"/>
</dbReference>
<name>A0A834GQT8_RHOSS</name>
<evidence type="ECO:0000256" key="8">
    <source>
        <dbReference type="SAM" id="Phobius"/>
    </source>
</evidence>
<evidence type="ECO:0000256" key="5">
    <source>
        <dbReference type="PROSITE-ProRule" id="PRU00175"/>
    </source>
</evidence>
<dbReference type="InterPro" id="IPR019734">
    <property type="entry name" value="TPR_rpt"/>
</dbReference>
<comment type="subcellular location">
    <subcellularLocation>
        <location evidence="1">Membrane</location>
        <topology evidence="1">Single-pass membrane protein</topology>
    </subcellularLocation>
</comment>
<evidence type="ECO:0000256" key="2">
    <source>
        <dbReference type="ARBA" id="ARBA00022723"/>
    </source>
</evidence>
<dbReference type="InterPro" id="IPR001841">
    <property type="entry name" value="Znf_RING"/>
</dbReference>
<evidence type="ECO:0000256" key="6">
    <source>
        <dbReference type="PROSITE-ProRule" id="PRU00339"/>
    </source>
</evidence>
<sequence>MMITEASSSCSTLQGLDDVEEFVGVNEGDSSLMMSVERLFHVSDLMQMGNQAFRDNRFEKAINYYSSANSIKPGDAVILSNRCGAYLRFCQFLKQRPPSASEHKPLSGLDPTTHAELALKDAEKVLSIRTDFVKSYILKANALILLERYELARDVILLGLQIDPMSYPLSVLERTIASTIGRRSQPERTDDFDCTLCLKLLYEPITTPCGHSFCRSCLFQSMDRGNRCPLCRTVLFISPKTCAISVTLNNIIQKNFLEEYAERKLEHDSLTNYGADLLPLFVMDVILPCQKFHLNIFEPRYRLMVRRIMEGNRRMGMVITDSATGSIADVACEVEITECEPLPDGRFFLELESRRRFRIIRNWDQDGYRVAEVEWQQDIYPSEGTRDRQDLQELTNNAAVFALEWMRRAREAAQQRRDRVKSLELDKAESMMPTPRDPERYSFWLATLTSRRPLERLQLLRMRDTKEVSISILCCRHWLRLYFRPLPNQNYNLLTAVFSVTADTTVLLNQFSVENNPTMVFKEFLINISSNGLSLKFSPIGNSFAFINAIELISALDSLIPDSSNALEVSYRLNVGGPIITPQNDILWRTWWRSNTFSCSEWWRSNTFYCSKLGTRHAATDEEMADPGVADANFNLTWVFPVDPSFSSLIRMHFCDIVSTSLDELYFNVYVNGIMGVPNLDLSTLTSGLAIPYYKDFVVNAFTISNSSIMVQVGPASDRSSTLPNAIFNGLEVMKMSNSAGSQDGSFSSNGEYQSPKSGQSKTRIAAIFALAMGATSILLLVIGVSWGQRRPKDKKRGSFSSWLLPLNSPQFCFSSMKSKSSYSSDKSSKTGLGRSFIFADLCNAMNKFDDDAPSLEQTHVSTAVKGSFGYLDPEYFRRQQMTEKSDVYSFGVVLFEVLCGRPALDPSLPRDQVNLAEWARERNKKGLIEKIIDPHLVGAIRSESLMKYVEVAEKCVADYGVDRPSMGEVLWNLESALQIQEVSSKLDYTEDGISEELIGLSSSRKRDTEGDLTLEISDDSGVVVGSPMLLKDFQGRANFASKLDGFNNDIGSDAEDKAGLLCPASTTQDQPKEL</sequence>
<dbReference type="Gene3D" id="1.25.40.10">
    <property type="entry name" value="Tetratricopeptide repeat domain"/>
    <property type="match status" value="1"/>
</dbReference>
<evidence type="ECO:0000259" key="9">
    <source>
        <dbReference type="PROSITE" id="PS50089"/>
    </source>
</evidence>
<dbReference type="PANTHER" id="PTHR23327">
    <property type="entry name" value="RING FINGER PROTEIN 127"/>
    <property type="match status" value="1"/>
</dbReference>
<dbReference type="Gene3D" id="3.30.40.10">
    <property type="entry name" value="Zinc/RING finger domain, C3HC4 (zinc finger)"/>
    <property type="match status" value="1"/>
</dbReference>
<dbReference type="Proteomes" id="UP000626092">
    <property type="component" value="Unassembled WGS sequence"/>
</dbReference>
<dbReference type="FunFam" id="2.60.120.430:FF:000001">
    <property type="entry name" value="Receptor-like protein kinase FERONIA"/>
    <property type="match status" value="1"/>
</dbReference>
<dbReference type="CDD" id="cd16514">
    <property type="entry name" value="RING-HC_LONFs_rpt2"/>
    <property type="match status" value="1"/>
</dbReference>
<dbReference type="InterPro" id="IPR046336">
    <property type="entry name" value="Lon_prtase_N_sf"/>
</dbReference>
<dbReference type="Pfam" id="PF13923">
    <property type="entry name" value="zf-C3HC4_2"/>
    <property type="match status" value="1"/>
</dbReference>
<dbReference type="InterPro" id="IPR013083">
    <property type="entry name" value="Znf_RING/FYVE/PHD"/>
</dbReference>
<dbReference type="GO" id="GO:0005737">
    <property type="term" value="C:cytoplasm"/>
    <property type="evidence" value="ECO:0007669"/>
    <property type="project" value="UniProtKB-ARBA"/>
</dbReference>
<dbReference type="GO" id="GO:0061630">
    <property type="term" value="F:ubiquitin protein ligase activity"/>
    <property type="evidence" value="ECO:0007669"/>
    <property type="project" value="TreeGrafter"/>
</dbReference>
<proteinExistence type="predicted"/>
<dbReference type="GO" id="GO:0016020">
    <property type="term" value="C:membrane"/>
    <property type="evidence" value="ECO:0007669"/>
    <property type="project" value="UniProtKB-SubCell"/>
</dbReference>
<dbReference type="PROSITE" id="PS50089">
    <property type="entry name" value="ZF_RING_2"/>
    <property type="match status" value="1"/>
</dbReference>
<dbReference type="SMART" id="SM00028">
    <property type="entry name" value="TPR"/>
    <property type="match status" value="2"/>
</dbReference>
<feature type="compositionally biased region" description="Polar residues" evidence="7">
    <location>
        <begin position="1065"/>
        <end position="1075"/>
    </location>
</feature>
<keyword evidence="4" id="KW-0862">Zinc</keyword>
<dbReference type="Pfam" id="PF02190">
    <property type="entry name" value="LON_substr_bdg"/>
    <property type="match status" value="1"/>
</dbReference>
<protein>
    <submittedName>
        <fullName evidence="11">Uncharacterized protein</fullName>
    </submittedName>
</protein>
<keyword evidence="8" id="KW-0812">Transmembrane</keyword>
<keyword evidence="8" id="KW-1133">Transmembrane helix</keyword>
<evidence type="ECO:0000256" key="1">
    <source>
        <dbReference type="ARBA" id="ARBA00004167"/>
    </source>
</evidence>
<reference evidence="11" key="1">
    <citation type="submission" date="2019-11" db="EMBL/GenBank/DDBJ databases">
        <authorList>
            <person name="Liu Y."/>
            <person name="Hou J."/>
            <person name="Li T.-Q."/>
            <person name="Guan C.-H."/>
            <person name="Wu X."/>
            <person name="Wu H.-Z."/>
            <person name="Ling F."/>
            <person name="Zhang R."/>
            <person name="Shi X.-G."/>
            <person name="Ren J.-P."/>
            <person name="Chen E.-F."/>
            <person name="Sun J.-M."/>
        </authorList>
    </citation>
    <scope>NUCLEOTIDE SEQUENCE</scope>
    <source>
        <strain evidence="11">Adult_tree_wgs_1</strain>
        <tissue evidence="11">Leaves</tissue>
    </source>
</reference>
<gene>
    <name evidence="11" type="ORF">RHSIM_Rhsim08G0152000</name>
</gene>
<feature type="domain" description="Lon N-terminal" evidence="10">
    <location>
        <begin position="275"/>
        <end position="480"/>
    </location>
</feature>
<feature type="transmembrane region" description="Helical" evidence="8">
    <location>
        <begin position="765"/>
        <end position="787"/>
    </location>
</feature>